<evidence type="ECO:0000313" key="5">
    <source>
        <dbReference type="Proteomes" id="UP001560573"/>
    </source>
</evidence>
<evidence type="ECO:0000313" key="4">
    <source>
        <dbReference type="EMBL" id="MEX6686668.1"/>
    </source>
</evidence>
<dbReference type="SUPFAM" id="SSF51419">
    <property type="entry name" value="PLP-binding barrel"/>
    <property type="match status" value="1"/>
</dbReference>
<gene>
    <name evidence="4" type="ORF">QTN47_04140</name>
</gene>
<dbReference type="RefSeq" id="WP_369328064.1">
    <property type="nucleotide sequence ID" value="NZ_JAULBC010000001.1"/>
</dbReference>
<dbReference type="PANTHER" id="PTHR28004:SF2">
    <property type="entry name" value="D-SERINE DEHYDRATASE"/>
    <property type="match status" value="1"/>
</dbReference>
<organism evidence="4 5">
    <name type="scientific">Danxiaibacter flavus</name>
    <dbReference type="NCBI Taxonomy" id="3049108"/>
    <lineage>
        <taxon>Bacteria</taxon>
        <taxon>Pseudomonadati</taxon>
        <taxon>Bacteroidota</taxon>
        <taxon>Chitinophagia</taxon>
        <taxon>Chitinophagales</taxon>
        <taxon>Chitinophagaceae</taxon>
        <taxon>Danxiaibacter</taxon>
    </lineage>
</organism>
<dbReference type="Gene3D" id="3.20.20.10">
    <property type="entry name" value="Alanine racemase"/>
    <property type="match status" value="1"/>
</dbReference>
<reference evidence="4 5" key="1">
    <citation type="submission" date="2023-07" db="EMBL/GenBank/DDBJ databases">
        <authorList>
            <person name="Lian W.-H."/>
        </authorList>
    </citation>
    <scope>NUCLEOTIDE SEQUENCE [LARGE SCALE GENOMIC DNA]</scope>
    <source>
        <strain evidence="4 5">SYSU DXS3180</strain>
    </source>
</reference>
<comment type="caution">
    <text evidence="4">The sequence shown here is derived from an EMBL/GenBank/DDBJ whole genome shotgun (WGS) entry which is preliminary data.</text>
</comment>
<dbReference type="Gene3D" id="2.40.37.20">
    <property type="entry name" value="D-serine dehydratase-like domain"/>
    <property type="match status" value="1"/>
</dbReference>
<dbReference type="CDD" id="cd06821">
    <property type="entry name" value="PLPDE_III_D-TA"/>
    <property type="match status" value="1"/>
</dbReference>
<comment type="similarity">
    <text evidence="1">Belongs to the DSD1 family.</text>
</comment>
<evidence type="ECO:0000259" key="3">
    <source>
        <dbReference type="SMART" id="SM01119"/>
    </source>
</evidence>
<proteinExistence type="inferred from homology"/>
<accession>A0ABV3Z9Y8</accession>
<evidence type="ECO:0000256" key="2">
    <source>
        <dbReference type="ARBA" id="ARBA00023239"/>
    </source>
</evidence>
<dbReference type="Proteomes" id="UP001560573">
    <property type="component" value="Unassembled WGS sequence"/>
</dbReference>
<keyword evidence="2" id="KW-0456">Lyase</keyword>
<protein>
    <submittedName>
        <fullName evidence="4">D-TA family PLP-dependent enzyme</fullName>
    </submittedName>
</protein>
<keyword evidence="5" id="KW-1185">Reference proteome</keyword>
<dbReference type="InterPro" id="IPR042208">
    <property type="entry name" value="D-ser_dehydrat-like_sf"/>
</dbReference>
<dbReference type="InterPro" id="IPR051466">
    <property type="entry name" value="D-amino_acid_metab_enzyme"/>
</dbReference>
<dbReference type="PANTHER" id="PTHR28004">
    <property type="entry name" value="ZGC:162816-RELATED"/>
    <property type="match status" value="1"/>
</dbReference>
<dbReference type="InterPro" id="IPR029066">
    <property type="entry name" value="PLP-binding_barrel"/>
</dbReference>
<sequence length="366" mass="40987">MDWFEIENISTIDSPALVVYRDRVRQNIARAVRMIGDPNKLRPHVKTNKIAEVCSLMMDAGISKFKCATIAEAEMLAQINAKDVLLAYQPVGPKAERFIELIKQYPATYFSCLVDHIVPAQHLSELGQKYEQTIHVYIDLNTGMNRTGIQPAHALYLFEAIQLLPFIRVIGLHAYDGNIRDTDLTVRQHKSDEAFQKVLILSEALESVTNHPLTVVVGGTPTFPTHIHRENVECSPGTFVFWDWGYKQIAPDEPFEYAALVITRVISLIDHQTVCLDLGHKSVAAENPLPRVAFLNAPEALPVSQSEEHMVIKVPDASIYTIGDVLYAVPVHICPTVALYDTAVVIENNNAVGFWDVVARKRKINI</sequence>
<name>A0ABV3Z9Y8_9BACT</name>
<dbReference type="Pfam" id="PF14031">
    <property type="entry name" value="D-ser_dehydrat"/>
    <property type="match status" value="1"/>
</dbReference>
<evidence type="ECO:0000256" key="1">
    <source>
        <dbReference type="ARBA" id="ARBA00005323"/>
    </source>
</evidence>
<dbReference type="Pfam" id="PF01168">
    <property type="entry name" value="Ala_racemase_N"/>
    <property type="match status" value="1"/>
</dbReference>
<dbReference type="InterPro" id="IPR001608">
    <property type="entry name" value="Ala_racemase_N"/>
</dbReference>
<dbReference type="SMART" id="SM01119">
    <property type="entry name" value="D-ser_dehydrat"/>
    <property type="match status" value="1"/>
</dbReference>
<dbReference type="EMBL" id="JAULBC010000001">
    <property type="protein sequence ID" value="MEX6686668.1"/>
    <property type="molecule type" value="Genomic_DNA"/>
</dbReference>
<feature type="domain" description="D-serine dehydratase-like" evidence="3">
    <location>
        <begin position="258"/>
        <end position="347"/>
    </location>
</feature>
<dbReference type="InterPro" id="IPR026956">
    <property type="entry name" value="D-ser_dehydrat-like_dom"/>
</dbReference>